<name>A0ABW7A0J4_9HYPH</name>
<reference evidence="1 2" key="1">
    <citation type="submission" date="2024-02" db="EMBL/GenBank/DDBJ databases">
        <title>Expansion and revision of Xanthobacter and proposal of Roseixanthobacter gen. nov.</title>
        <authorList>
            <person name="Soltysiak M.P.M."/>
            <person name="Jalihal A."/>
            <person name="Ory A."/>
            <person name="Chrisophersen C."/>
            <person name="Lee A.D."/>
            <person name="Boulton J."/>
            <person name="Springer M."/>
        </authorList>
    </citation>
    <scope>NUCLEOTIDE SEQUENCE [LARGE SCALE GENOMIC DNA]</scope>
    <source>
        <strain evidence="1 2">23A</strain>
    </source>
</reference>
<sequence length="98" mass="11048">MSLERSLTLFTYSRRRERDEPRWADTGIPRPFFDTLDAARSASLDLREDVLADPDEVWSAMCIERIETPPLSNDALLALLNGGVGAVLKSREIVKTIE</sequence>
<keyword evidence="2" id="KW-1185">Reference proteome</keyword>
<evidence type="ECO:0000313" key="2">
    <source>
        <dbReference type="Proteomes" id="UP001604002"/>
    </source>
</evidence>
<dbReference type="RefSeq" id="WP_393993886.1">
    <property type="nucleotide sequence ID" value="NZ_JBAFVH010000011.1"/>
</dbReference>
<proteinExistence type="predicted"/>
<gene>
    <name evidence="1" type="ORF">V5F32_18770</name>
</gene>
<evidence type="ECO:0000313" key="1">
    <source>
        <dbReference type="EMBL" id="MFG1374227.1"/>
    </source>
</evidence>
<dbReference type="Proteomes" id="UP001604002">
    <property type="component" value="Unassembled WGS sequence"/>
</dbReference>
<organism evidence="1 2">
    <name type="scientific">Xanthobacter oligotrophicus</name>
    <dbReference type="NCBI Taxonomy" id="2607286"/>
    <lineage>
        <taxon>Bacteria</taxon>
        <taxon>Pseudomonadati</taxon>
        <taxon>Pseudomonadota</taxon>
        <taxon>Alphaproteobacteria</taxon>
        <taxon>Hyphomicrobiales</taxon>
        <taxon>Xanthobacteraceae</taxon>
        <taxon>Xanthobacter</taxon>
    </lineage>
</organism>
<protein>
    <submittedName>
        <fullName evidence="1">Uncharacterized protein</fullName>
    </submittedName>
</protein>
<comment type="caution">
    <text evidence="1">The sequence shown here is derived from an EMBL/GenBank/DDBJ whole genome shotgun (WGS) entry which is preliminary data.</text>
</comment>
<dbReference type="EMBL" id="JBAFVH010000011">
    <property type="protein sequence ID" value="MFG1374227.1"/>
    <property type="molecule type" value="Genomic_DNA"/>
</dbReference>
<accession>A0ABW7A0J4</accession>